<sequence>MMMTTSISSVSAVSDLVLDDLVGEVFPAALDDEVESLRESARPSVDGVILALWQSQAAFHLAAKTETTRLWNTDPRASAVFQRFLRNVEAALD</sequence>
<dbReference type="EMBL" id="CADIKK010000041">
    <property type="protein sequence ID" value="CAB3805380.1"/>
    <property type="molecule type" value="Genomic_DNA"/>
</dbReference>
<dbReference type="RefSeq" id="WP_175153136.1">
    <property type="nucleotide sequence ID" value="NZ_CADIKK010000041.1"/>
</dbReference>
<dbReference type="Proteomes" id="UP000494365">
    <property type="component" value="Unassembled WGS sequence"/>
</dbReference>
<dbReference type="AlphaFoldDB" id="A0A6S7BNI8"/>
<protein>
    <submittedName>
        <fullName evidence="1">Uncharacterized protein</fullName>
    </submittedName>
</protein>
<evidence type="ECO:0000313" key="1">
    <source>
        <dbReference type="EMBL" id="CAB3805380.1"/>
    </source>
</evidence>
<name>A0A6S7BNI8_9BURK</name>
<reference evidence="1 2" key="1">
    <citation type="submission" date="2020-04" db="EMBL/GenBank/DDBJ databases">
        <authorList>
            <person name="De Canck E."/>
        </authorList>
    </citation>
    <scope>NUCLEOTIDE SEQUENCE [LARGE SCALE GENOMIC DNA]</scope>
    <source>
        <strain evidence="1 2">LMG 28614</strain>
    </source>
</reference>
<evidence type="ECO:0000313" key="2">
    <source>
        <dbReference type="Proteomes" id="UP000494365"/>
    </source>
</evidence>
<accession>A0A6S7BNI8</accession>
<proteinExistence type="predicted"/>
<gene>
    <name evidence="1" type="ORF">LMG28614_06195</name>
</gene>
<organism evidence="1 2">
    <name type="scientific">Paraburkholderia ultramafica</name>
    <dbReference type="NCBI Taxonomy" id="1544867"/>
    <lineage>
        <taxon>Bacteria</taxon>
        <taxon>Pseudomonadati</taxon>
        <taxon>Pseudomonadota</taxon>
        <taxon>Betaproteobacteria</taxon>
        <taxon>Burkholderiales</taxon>
        <taxon>Burkholderiaceae</taxon>
        <taxon>Paraburkholderia</taxon>
    </lineage>
</organism>
<keyword evidence="2" id="KW-1185">Reference proteome</keyword>